<dbReference type="OrthoDB" id="1933717at2759"/>
<feature type="signal peptide" evidence="6">
    <location>
        <begin position="1"/>
        <end position="21"/>
    </location>
</feature>
<comment type="similarity">
    <text evidence="1 5">Belongs to the short-chain dehydrogenases/reductases (SDR) family.</text>
</comment>
<dbReference type="Pfam" id="PF00106">
    <property type="entry name" value="adh_short"/>
    <property type="match status" value="1"/>
</dbReference>
<dbReference type="GO" id="GO:0016020">
    <property type="term" value="C:membrane"/>
    <property type="evidence" value="ECO:0007669"/>
    <property type="project" value="TreeGrafter"/>
</dbReference>
<dbReference type="PROSITE" id="PS00061">
    <property type="entry name" value="ADH_SHORT"/>
    <property type="match status" value="1"/>
</dbReference>
<evidence type="ECO:0000256" key="1">
    <source>
        <dbReference type="ARBA" id="ARBA00006484"/>
    </source>
</evidence>
<dbReference type="InterPro" id="IPR020904">
    <property type="entry name" value="Sc_DH/Rdtase_CS"/>
</dbReference>
<dbReference type="PANTHER" id="PTHR44196">
    <property type="entry name" value="DEHYDROGENASE/REDUCTASE SDR FAMILY MEMBER 7B"/>
    <property type="match status" value="1"/>
</dbReference>
<name>A0A0L0H9G2_SPIPD</name>
<comment type="function">
    <text evidence="4">Putative oxidoreductase.</text>
</comment>
<dbReference type="EMBL" id="KQ257461">
    <property type="protein sequence ID" value="KNC98180.1"/>
    <property type="molecule type" value="Genomic_DNA"/>
</dbReference>
<keyword evidence="6" id="KW-0732">Signal</keyword>
<dbReference type="InParanoid" id="A0A0L0H9G2"/>
<dbReference type="Proteomes" id="UP000053201">
    <property type="component" value="Unassembled WGS sequence"/>
</dbReference>
<evidence type="ECO:0000256" key="3">
    <source>
        <dbReference type="ARBA" id="ARBA00023002"/>
    </source>
</evidence>
<dbReference type="PRINTS" id="PR00081">
    <property type="entry name" value="GDHRDH"/>
</dbReference>
<reference evidence="7 8" key="1">
    <citation type="submission" date="2009-08" db="EMBL/GenBank/DDBJ databases">
        <title>The Genome Sequence of Spizellomyces punctatus strain DAOM BR117.</title>
        <authorList>
            <consortium name="The Broad Institute Genome Sequencing Platform"/>
            <person name="Russ C."/>
            <person name="Cuomo C."/>
            <person name="Shea T."/>
            <person name="Young S.K."/>
            <person name="Zeng Q."/>
            <person name="Koehrsen M."/>
            <person name="Haas B."/>
            <person name="Borodovsky M."/>
            <person name="Guigo R."/>
            <person name="Alvarado L."/>
            <person name="Berlin A."/>
            <person name="Bochicchio J."/>
            <person name="Borenstein D."/>
            <person name="Chapman S."/>
            <person name="Chen Z."/>
            <person name="Engels R."/>
            <person name="Freedman E."/>
            <person name="Gellesch M."/>
            <person name="Goldberg J."/>
            <person name="Griggs A."/>
            <person name="Gujja S."/>
            <person name="Heiman D."/>
            <person name="Hepburn T."/>
            <person name="Howarth C."/>
            <person name="Jen D."/>
            <person name="Larson L."/>
            <person name="Lewis B."/>
            <person name="Mehta T."/>
            <person name="Park D."/>
            <person name="Pearson M."/>
            <person name="Roberts A."/>
            <person name="Saif S."/>
            <person name="Shenoy N."/>
            <person name="Sisk P."/>
            <person name="Stolte C."/>
            <person name="Sykes S."/>
            <person name="Thomson T."/>
            <person name="Walk T."/>
            <person name="White J."/>
            <person name="Yandava C."/>
            <person name="Burger G."/>
            <person name="Gray M.W."/>
            <person name="Holland P.W.H."/>
            <person name="King N."/>
            <person name="Lang F.B.F."/>
            <person name="Roger A.J."/>
            <person name="Ruiz-Trillo I."/>
            <person name="Lander E."/>
            <person name="Nusbaum C."/>
        </authorList>
    </citation>
    <scope>NUCLEOTIDE SEQUENCE [LARGE SCALE GENOMIC DNA]</scope>
    <source>
        <strain evidence="7 8">DAOM BR117</strain>
    </source>
</reference>
<sequence>MKTMMLSYLIIAGLCFWLSRAYRRRNTAVTFKDHTGERVVIFGASSGIGEQLALQYARRGARLVLVARREALLESVTSGCLSFPTCKQASYIVGDITQEADLLGIVAATKDQLDGCDTVVINAGILSILPFEQVCEKDTTRIIQPLFETNTLAPIYIAKHFMPLLKQSRGKFIVVSSLAGSLPAPTRSLYAASKHAVNGFFNSLRIEVQQYGVSVCICLPASVDTGLRESAVDATGGGGKKDGESKLDPETCAREIIRAGDLRKTEVYIPSKYWVGVVLRNFVPGFVDGMAAKKYGFAR</sequence>
<dbReference type="GO" id="GO:0016491">
    <property type="term" value="F:oxidoreductase activity"/>
    <property type="evidence" value="ECO:0007669"/>
    <property type="project" value="UniProtKB-KW"/>
</dbReference>
<evidence type="ECO:0000256" key="2">
    <source>
        <dbReference type="ARBA" id="ARBA00022857"/>
    </source>
</evidence>
<protein>
    <recommendedName>
        <fullName evidence="9">Short chain dehydrogenase</fullName>
    </recommendedName>
</protein>
<dbReference type="PANTHER" id="PTHR44196:SF1">
    <property type="entry name" value="DEHYDROGENASE_REDUCTASE SDR FAMILY MEMBER 7B"/>
    <property type="match status" value="1"/>
</dbReference>
<proteinExistence type="inferred from homology"/>
<evidence type="ECO:0000256" key="5">
    <source>
        <dbReference type="RuleBase" id="RU000363"/>
    </source>
</evidence>
<evidence type="ECO:0000313" key="7">
    <source>
        <dbReference type="EMBL" id="KNC98180.1"/>
    </source>
</evidence>
<evidence type="ECO:0000256" key="4">
    <source>
        <dbReference type="ARBA" id="ARBA00037096"/>
    </source>
</evidence>
<dbReference type="Gene3D" id="3.40.50.720">
    <property type="entry name" value="NAD(P)-binding Rossmann-like Domain"/>
    <property type="match status" value="1"/>
</dbReference>
<dbReference type="OMA" id="DTLHICA"/>
<dbReference type="VEuPathDB" id="FungiDB:SPPG_06584"/>
<dbReference type="AlphaFoldDB" id="A0A0L0H9G2"/>
<evidence type="ECO:0000256" key="6">
    <source>
        <dbReference type="SAM" id="SignalP"/>
    </source>
</evidence>
<keyword evidence="8" id="KW-1185">Reference proteome</keyword>
<accession>A0A0L0H9G2</accession>
<dbReference type="PRINTS" id="PR00080">
    <property type="entry name" value="SDRFAMILY"/>
</dbReference>
<keyword evidence="2" id="KW-0521">NADP</keyword>
<evidence type="ECO:0008006" key="9">
    <source>
        <dbReference type="Google" id="ProtNLM"/>
    </source>
</evidence>
<dbReference type="STRING" id="645134.A0A0L0H9G2"/>
<organism evidence="7 8">
    <name type="scientific">Spizellomyces punctatus (strain DAOM BR117)</name>
    <dbReference type="NCBI Taxonomy" id="645134"/>
    <lineage>
        <taxon>Eukaryota</taxon>
        <taxon>Fungi</taxon>
        <taxon>Fungi incertae sedis</taxon>
        <taxon>Chytridiomycota</taxon>
        <taxon>Chytridiomycota incertae sedis</taxon>
        <taxon>Chytridiomycetes</taxon>
        <taxon>Spizellomycetales</taxon>
        <taxon>Spizellomycetaceae</taxon>
        <taxon>Spizellomyces</taxon>
    </lineage>
</organism>
<dbReference type="InterPro" id="IPR036291">
    <property type="entry name" value="NAD(P)-bd_dom_sf"/>
</dbReference>
<dbReference type="eggNOG" id="KOG1205">
    <property type="taxonomic scope" value="Eukaryota"/>
</dbReference>
<keyword evidence="3" id="KW-0560">Oxidoreductase</keyword>
<gene>
    <name evidence="7" type="ORF">SPPG_06584</name>
</gene>
<dbReference type="InterPro" id="IPR002347">
    <property type="entry name" value="SDR_fam"/>
</dbReference>
<dbReference type="RefSeq" id="XP_016606220.1">
    <property type="nucleotide sequence ID" value="XM_016754784.1"/>
</dbReference>
<evidence type="ECO:0000313" key="8">
    <source>
        <dbReference type="Proteomes" id="UP000053201"/>
    </source>
</evidence>
<dbReference type="GeneID" id="27689876"/>
<feature type="chain" id="PRO_5005539602" description="Short chain dehydrogenase" evidence="6">
    <location>
        <begin position="22"/>
        <end position="299"/>
    </location>
</feature>
<dbReference type="SUPFAM" id="SSF51735">
    <property type="entry name" value="NAD(P)-binding Rossmann-fold domains"/>
    <property type="match status" value="1"/>
</dbReference>